<evidence type="ECO:0000313" key="1">
    <source>
        <dbReference type="EnsemblPlants" id="AUR62006838-RA:cds"/>
    </source>
</evidence>
<protein>
    <submittedName>
        <fullName evidence="1">Uncharacterized protein</fullName>
    </submittedName>
</protein>
<sequence length="97" mass="10900">MRIDRKSSIEFEPRTLNFQQIQSARDAALCVLNSRSIEEANRIFTEGMAPVVTGASRTTSCSIATSGCRDEEEDVYQTYSNQHLIMDTSREAFTAPF</sequence>
<evidence type="ECO:0000313" key="2">
    <source>
        <dbReference type="Proteomes" id="UP000596660"/>
    </source>
</evidence>
<reference evidence="1" key="2">
    <citation type="submission" date="2021-03" db="UniProtKB">
        <authorList>
            <consortium name="EnsemblPlants"/>
        </authorList>
    </citation>
    <scope>IDENTIFICATION</scope>
</reference>
<accession>A0A803L4P9</accession>
<reference evidence="1" key="1">
    <citation type="journal article" date="2017" name="Nature">
        <title>The genome of Chenopodium quinoa.</title>
        <authorList>
            <person name="Jarvis D.E."/>
            <person name="Ho Y.S."/>
            <person name="Lightfoot D.J."/>
            <person name="Schmoeckel S.M."/>
            <person name="Li B."/>
            <person name="Borm T.J.A."/>
            <person name="Ohyanagi H."/>
            <person name="Mineta K."/>
            <person name="Michell C.T."/>
            <person name="Saber N."/>
            <person name="Kharbatia N.M."/>
            <person name="Rupper R.R."/>
            <person name="Sharp A.R."/>
            <person name="Dally N."/>
            <person name="Boughton B.A."/>
            <person name="Woo Y.H."/>
            <person name="Gao G."/>
            <person name="Schijlen E.G.W.M."/>
            <person name="Guo X."/>
            <person name="Momin A.A."/>
            <person name="Negrao S."/>
            <person name="Al-Babili S."/>
            <person name="Gehring C."/>
            <person name="Roessner U."/>
            <person name="Jung C."/>
            <person name="Murphy K."/>
            <person name="Arold S.T."/>
            <person name="Gojobori T."/>
            <person name="van der Linden C.G."/>
            <person name="van Loo E.N."/>
            <person name="Jellen E.N."/>
            <person name="Maughan P.J."/>
            <person name="Tester M."/>
        </authorList>
    </citation>
    <scope>NUCLEOTIDE SEQUENCE [LARGE SCALE GENOMIC DNA]</scope>
    <source>
        <strain evidence="1">cv. PI 614886</strain>
    </source>
</reference>
<dbReference type="AlphaFoldDB" id="A0A803L4P9"/>
<keyword evidence="2" id="KW-1185">Reference proteome</keyword>
<dbReference type="OMA" id="MRIDRKS"/>
<organism evidence="1 2">
    <name type="scientific">Chenopodium quinoa</name>
    <name type="common">Quinoa</name>
    <dbReference type="NCBI Taxonomy" id="63459"/>
    <lineage>
        <taxon>Eukaryota</taxon>
        <taxon>Viridiplantae</taxon>
        <taxon>Streptophyta</taxon>
        <taxon>Embryophyta</taxon>
        <taxon>Tracheophyta</taxon>
        <taxon>Spermatophyta</taxon>
        <taxon>Magnoliopsida</taxon>
        <taxon>eudicotyledons</taxon>
        <taxon>Gunneridae</taxon>
        <taxon>Pentapetalae</taxon>
        <taxon>Caryophyllales</taxon>
        <taxon>Chenopodiaceae</taxon>
        <taxon>Chenopodioideae</taxon>
        <taxon>Atripliceae</taxon>
        <taxon>Chenopodium</taxon>
    </lineage>
</organism>
<proteinExistence type="predicted"/>
<dbReference type="Gramene" id="AUR62006838-RA">
    <property type="protein sequence ID" value="AUR62006838-RA:cds"/>
    <property type="gene ID" value="AUR62006838"/>
</dbReference>
<dbReference type="EnsemblPlants" id="AUR62006838-RA">
    <property type="protein sequence ID" value="AUR62006838-RA:cds"/>
    <property type="gene ID" value="AUR62006838"/>
</dbReference>
<dbReference type="PANTHER" id="PTHR34808">
    <property type="entry name" value="EXPRESSED PROTEIN"/>
    <property type="match status" value="1"/>
</dbReference>
<dbReference type="Proteomes" id="UP000596660">
    <property type="component" value="Unplaced"/>
</dbReference>
<name>A0A803L4P9_CHEQI</name>
<dbReference type="PANTHER" id="PTHR34808:SF2">
    <property type="entry name" value="EXPRESSED PROTEIN"/>
    <property type="match status" value="1"/>
</dbReference>